<organism evidence="1 2">
    <name type="scientific">Burkholderia cenocepacia</name>
    <dbReference type="NCBI Taxonomy" id="95486"/>
    <lineage>
        <taxon>Bacteria</taxon>
        <taxon>Pseudomonadati</taxon>
        <taxon>Pseudomonadota</taxon>
        <taxon>Betaproteobacteria</taxon>
        <taxon>Burkholderiales</taxon>
        <taxon>Burkholderiaceae</taxon>
        <taxon>Burkholderia</taxon>
        <taxon>Burkholderia cepacia complex</taxon>
    </lineage>
</organism>
<proteinExistence type="predicted"/>
<evidence type="ECO:0000313" key="1">
    <source>
        <dbReference type="EMBL" id="AZQ51094.1"/>
    </source>
</evidence>
<dbReference type="EMBL" id="CP034545">
    <property type="protein sequence ID" value="AZQ51094.1"/>
    <property type="molecule type" value="Genomic_DNA"/>
</dbReference>
<reference evidence="1 2" key="1">
    <citation type="submission" date="2018-12" db="EMBL/GenBank/DDBJ databases">
        <title>Cadmium resistance mechanism in endophytic bacteria Burkholderia cenocepacia YG-3.</title>
        <authorList>
            <person name="Zhang X."/>
            <person name="Wang X."/>
            <person name="Zhu Y."/>
        </authorList>
    </citation>
    <scope>NUCLEOTIDE SEQUENCE [LARGE SCALE GENOMIC DNA]</scope>
    <source>
        <strain evidence="1 2">YG-3</strain>
    </source>
</reference>
<sequence>MMLEMDRRVNDESIRQLLVECGINDLVDGDRGFDGNFPLTNMFFSFRDIDGERVKAEDFKCEWRVNSEMTFVYVVSEMERCRQQLHCFLEKFVEVFDCNWVLSFQYESIYAYGGSSMINWVREL</sequence>
<evidence type="ECO:0000313" key="2">
    <source>
        <dbReference type="Proteomes" id="UP000277191"/>
    </source>
</evidence>
<dbReference type="RefSeq" id="WP_126361348.1">
    <property type="nucleotide sequence ID" value="NZ_CP034545.1"/>
</dbReference>
<dbReference type="Proteomes" id="UP000277191">
    <property type="component" value="Chromosome 1"/>
</dbReference>
<name>A0A3S9N5X5_9BURK</name>
<accession>A0A3S9N5X5</accession>
<protein>
    <submittedName>
        <fullName evidence="1">Uncharacterized protein</fullName>
    </submittedName>
</protein>
<gene>
    <name evidence="1" type="ORF">D5R55_08810</name>
</gene>
<dbReference type="AlphaFoldDB" id="A0A3S9N5X5"/>